<organism evidence="1 2">
    <name type="scientific">Myxacorys almedinensis A</name>
    <dbReference type="NCBI Taxonomy" id="2690445"/>
    <lineage>
        <taxon>Bacteria</taxon>
        <taxon>Bacillati</taxon>
        <taxon>Cyanobacteriota</taxon>
        <taxon>Cyanophyceae</taxon>
        <taxon>Leptolyngbyales</taxon>
        <taxon>Leptolyngbyaceae</taxon>
        <taxon>Myxacorys</taxon>
        <taxon>Myxacorys almedinensis</taxon>
    </lineage>
</organism>
<dbReference type="InterPro" id="IPR005502">
    <property type="entry name" value="Ribosyl_crysJ1"/>
</dbReference>
<dbReference type="InterPro" id="IPR036705">
    <property type="entry name" value="Ribosyl_crysJ1_sf"/>
</dbReference>
<keyword evidence="2" id="KW-1185">Reference proteome</keyword>
<dbReference type="Pfam" id="PF03747">
    <property type="entry name" value="ADP_ribosyl_GH"/>
    <property type="match status" value="1"/>
</dbReference>
<reference evidence="1" key="1">
    <citation type="submission" date="2019-12" db="EMBL/GenBank/DDBJ databases">
        <title>High-Quality draft genome sequences of three cyanobacteria isolated from the limestone walls of the Old Cathedral of Coimbra.</title>
        <authorList>
            <person name="Tiago I."/>
            <person name="Soares F."/>
            <person name="Portugal A."/>
        </authorList>
    </citation>
    <scope>NUCLEOTIDE SEQUENCE</scope>
    <source>
        <strain evidence="1">A</strain>
    </source>
</reference>
<dbReference type="RefSeq" id="WP_162423124.1">
    <property type="nucleotide sequence ID" value="NZ_WVIE01000009.1"/>
</dbReference>
<evidence type="ECO:0000313" key="1">
    <source>
        <dbReference type="EMBL" id="NDJ17616.1"/>
    </source>
</evidence>
<dbReference type="Proteomes" id="UP000646053">
    <property type="component" value="Unassembled WGS sequence"/>
</dbReference>
<protein>
    <recommendedName>
        <fullName evidence="3">ADP-ribosylglycohydrolase family protein</fullName>
    </recommendedName>
</protein>
<evidence type="ECO:0000313" key="2">
    <source>
        <dbReference type="Proteomes" id="UP000646053"/>
    </source>
</evidence>
<dbReference type="EMBL" id="WVIE01000009">
    <property type="protein sequence ID" value="NDJ17616.1"/>
    <property type="molecule type" value="Genomic_DNA"/>
</dbReference>
<dbReference type="Gene3D" id="1.10.4080.10">
    <property type="entry name" value="ADP-ribosylation/Crystallin J1"/>
    <property type="match status" value="1"/>
</dbReference>
<dbReference type="AlphaFoldDB" id="A0A8J8CJH5"/>
<name>A0A8J8CJH5_9CYAN</name>
<accession>A0A8J8CJH5</accession>
<proteinExistence type="predicted"/>
<evidence type="ECO:0008006" key="3">
    <source>
        <dbReference type="Google" id="ProtNLM"/>
    </source>
</evidence>
<comment type="caution">
    <text evidence="1">The sequence shown here is derived from an EMBL/GenBank/DDBJ whole genome shotgun (WGS) entry which is preliminary data.</text>
</comment>
<sequence>MQYGLLNRFQATLLGAAIGEMIGQQSLPMGSSSGQLGSSGFGGSLLPVTQFYAESLITPNRLENPSDPVFQLPLNTAEAAIALLPVFLFFHEDPRKLRQNIQDVLEVWQTAEVSPPDLLAIAHPLSQALLETLDVPTCIPQTLIASRFETLPMLQFAPKNRLQHVQTLLAQPIGLEEAVRSIVAHCDESAPSAEACIAIALYCFLSTVGDFRLSLLRAAQAGYQPSLVCSLTGALSGAHNATIAIPIEWRLQMADETLETMLRLATQLFAQWSGVHDLACSESLLFVAAPRAMHNRPIRRA</sequence>
<gene>
    <name evidence="1" type="ORF">GS601_09985</name>
</gene>
<dbReference type="SUPFAM" id="SSF101478">
    <property type="entry name" value="ADP-ribosylglycohydrolase"/>
    <property type="match status" value="1"/>
</dbReference>